<gene>
    <name evidence="2" type="ORF">QEG99_04075</name>
</gene>
<keyword evidence="1" id="KW-0812">Transmembrane</keyword>
<feature type="transmembrane region" description="Helical" evidence="1">
    <location>
        <begin position="211"/>
        <end position="229"/>
    </location>
</feature>
<keyword evidence="1" id="KW-0472">Membrane</keyword>
<dbReference type="RefSeq" id="WP_280101914.1">
    <property type="nucleotide sequence ID" value="NZ_CP122979.1"/>
</dbReference>
<feature type="transmembrane region" description="Helical" evidence="1">
    <location>
        <begin position="57"/>
        <end position="78"/>
    </location>
</feature>
<feature type="transmembrane region" description="Helical" evidence="1">
    <location>
        <begin position="84"/>
        <end position="106"/>
    </location>
</feature>
<evidence type="ECO:0008006" key="4">
    <source>
        <dbReference type="Google" id="ProtNLM"/>
    </source>
</evidence>
<keyword evidence="1" id="KW-1133">Transmembrane helix</keyword>
<name>A0ABY8LVQ1_9BACT</name>
<proteinExistence type="predicted"/>
<dbReference type="Proteomes" id="UP001179842">
    <property type="component" value="Chromosome"/>
</dbReference>
<accession>A0ABY8LVQ1</accession>
<protein>
    <recommendedName>
        <fullName evidence="4">DUF3137 domain-containing protein</fullName>
    </recommendedName>
</protein>
<keyword evidence="3" id="KW-1185">Reference proteome</keyword>
<sequence length="245" mass="29765">MKKDKKIKMIAGSYDFIHSTNLDDKFMFLYNSFKDSEFVETKSLTFFKKIKFNWKHFILFSLIFSFYWVFTPLFYLNNLKELKIIWIILSSVISFLYSVFLILSISKQVFYLRAKRIIKLKVNLVALNHFLSLIEDKNINIKRFNIVSKTEIIKKYFDNDQLKSNFYLEIKTTNDQSIFWNCYDKNNSTLMFYFENNKMIGHHLKEKVDIFNYRIITHYFIGSIVWYLMVKEFIEKLKILTKEIN</sequence>
<evidence type="ECO:0000313" key="3">
    <source>
        <dbReference type="Proteomes" id="UP001179842"/>
    </source>
</evidence>
<dbReference type="EMBL" id="CP122979">
    <property type="protein sequence ID" value="WGI36613.1"/>
    <property type="molecule type" value="Genomic_DNA"/>
</dbReference>
<organism evidence="2 3">
    <name type="scientific">Mesomycoplasma lagogenitalium</name>
    <dbReference type="NCBI Taxonomy" id="171286"/>
    <lineage>
        <taxon>Bacteria</taxon>
        <taxon>Bacillati</taxon>
        <taxon>Mycoplasmatota</taxon>
        <taxon>Mycoplasmoidales</taxon>
        <taxon>Metamycoplasmataceae</taxon>
        <taxon>Mesomycoplasma</taxon>
    </lineage>
</organism>
<reference evidence="2" key="1">
    <citation type="submission" date="2023-04" db="EMBL/GenBank/DDBJ databases">
        <title>Completed genome of Mycoplasma lagogenitalium type strain 12MS.</title>
        <authorList>
            <person name="Spergser J."/>
        </authorList>
    </citation>
    <scope>NUCLEOTIDE SEQUENCE</scope>
    <source>
        <strain evidence="2">12MS</strain>
    </source>
</reference>
<evidence type="ECO:0000256" key="1">
    <source>
        <dbReference type="SAM" id="Phobius"/>
    </source>
</evidence>
<evidence type="ECO:0000313" key="2">
    <source>
        <dbReference type="EMBL" id="WGI36613.1"/>
    </source>
</evidence>